<dbReference type="RefSeq" id="WP_153524697.1">
    <property type="nucleotide sequence ID" value="NZ_JBEPDZ010000017.1"/>
</dbReference>
<dbReference type="OrthoDB" id="3255194at2"/>
<comment type="caution">
    <text evidence="2">The sequence shown here is derived from an EMBL/GenBank/DDBJ whole genome shotgun (WGS) entry which is preliminary data.</text>
</comment>
<organism evidence="2 3">
    <name type="scientific">Streptomyces jumonjinensis</name>
    <dbReference type="NCBI Taxonomy" id="1945"/>
    <lineage>
        <taxon>Bacteria</taxon>
        <taxon>Bacillati</taxon>
        <taxon>Actinomycetota</taxon>
        <taxon>Actinomycetes</taxon>
        <taxon>Kitasatosporales</taxon>
        <taxon>Streptomycetaceae</taxon>
        <taxon>Streptomyces</taxon>
    </lineage>
</organism>
<dbReference type="Proteomes" id="UP000419138">
    <property type="component" value="Unassembled WGS sequence"/>
</dbReference>
<protein>
    <submittedName>
        <fullName evidence="2">Uncharacterized protein</fullName>
    </submittedName>
</protein>
<dbReference type="EMBL" id="VCLA01000164">
    <property type="protein sequence ID" value="MQT03139.1"/>
    <property type="molecule type" value="Genomic_DNA"/>
</dbReference>
<name>A0A646KLE7_STRJU</name>
<evidence type="ECO:0000256" key="1">
    <source>
        <dbReference type="SAM" id="MobiDB-lite"/>
    </source>
</evidence>
<keyword evidence="3" id="KW-1185">Reference proteome</keyword>
<evidence type="ECO:0000313" key="3">
    <source>
        <dbReference type="Proteomes" id="UP000419138"/>
    </source>
</evidence>
<evidence type="ECO:0000313" key="2">
    <source>
        <dbReference type="EMBL" id="MQT03139.1"/>
    </source>
</evidence>
<dbReference type="AlphaFoldDB" id="A0A646KLE7"/>
<feature type="region of interest" description="Disordered" evidence="1">
    <location>
        <begin position="118"/>
        <end position="137"/>
    </location>
</feature>
<accession>A0A646KLE7</accession>
<gene>
    <name evidence="2" type="ORF">FF041_24000</name>
</gene>
<proteinExistence type="predicted"/>
<reference evidence="2 3" key="1">
    <citation type="submission" date="2019-05" db="EMBL/GenBank/DDBJ databases">
        <title>Comparative genomics and metabolomics analyses of clavulanic acid producing Streptomyces species provides insight into specialized metabolism and evolution of beta-lactam biosynthetic gene clusters.</title>
        <authorList>
            <person name="Moore M.A."/>
            <person name="Cruz-Morales P."/>
            <person name="Barona Gomez F."/>
            <person name="Kapil T."/>
        </authorList>
    </citation>
    <scope>NUCLEOTIDE SEQUENCE [LARGE SCALE GENOMIC DNA]</scope>
    <source>
        <strain evidence="2 3">NRRL 5741</strain>
    </source>
</reference>
<sequence>MITTPGMRELTHWISHTTLAPDPAAAAQRLYDKIAIEVTDVEALRLRAELTTTQDLRAARAEVHAYQALCRSLIKFAHGRDDDTAKRVYTTIARFNLGEMFRPGGGADRYLIPVELLDTPATDQPAETGPTTPKETR</sequence>